<dbReference type="STRING" id="46677.AWM79_16875"/>
<dbReference type="KEGG" id="pagb:AWM79_16875"/>
<dbReference type="AlphaFoldDB" id="A0A0X1T4D7"/>
<evidence type="ECO:0000313" key="2">
    <source>
        <dbReference type="EMBL" id="AMB86881.1"/>
    </source>
</evidence>
<keyword evidence="1" id="KW-0732">Signal</keyword>
<accession>A0A0X1T4D7</accession>
<reference evidence="2 3" key="1">
    <citation type="submission" date="2016-01" db="EMBL/GenBank/DDBJ databases">
        <authorList>
            <person name="McClelland M."/>
            <person name="Jain A."/>
            <person name="Saraogi P."/>
            <person name="Mendelson R."/>
            <person name="Westerman R."/>
            <person name="SanMiguel P."/>
            <person name="Csonka L."/>
        </authorList>
    </citation>
    <scope>NUCLEOTIDE SEQUENCE [LARGE SCALE GENOMIC DNA]</scope>
    <source>
        <strain evidence="2 3">NCPPB 2472</strain>
    </source>
</reference>
<organism evidence="2 3">
    <name type="scientific">Pseudomonas agarici</name>
    <dbReference type="NCBI Taxonomy" id="46677"/>
    <lineage>
        <taxon>Bacteria</taxon>
        <taxon>Pseudomonadati</taxon>
        <taxon>Pseudomonadota</taxon>
        <taxon>Gammaproteobacteria</taxon>
        <taxon>Pseudomonadales</taxon>
        <taxon>Pseudomonadaceae</taxon>
        <taxon>Pseudomonas</taxon>
    </lineage>
</organism>
<feature type="signal peptide" evidence="1">
    <location>
        <begin position="1"/>
        <end position="20"/>
    </location>
</feature>
<proteinExistence type="predicted"/>
<dbReference type="RefSeq" id="WP_060783333.1">
    <property type="nucleotide sequence ID" value="NZ_CP014135.1"/>
</dbReference>
<feature type="chain" id="PRO_5007036017" evidence="1">
    <location>
        <begin position="21"/>
        <end position="107"/>
    </location>
</feature>
<dbReference type="EMBL" id="CP014135">
    <property type="protein sequence ID" value="AMB86881.1"/>
    <property type="molecule type" value="Genomic_DNA"/>
</dbReference>
<gene>
    <name evidence="2" type="ORF">AWM79_16875</name>
</gene>
<sequence>MKTSTLIFISLAALASQAQASSADAWLAYDKAVLASCTKASGLKSAKPVGSPAQFDDQVGYTAVLLHGLYPQAHMNNQPGTELCLYNKKNKTAAVTEWDSVMPTPSR</sequence>
<protein>
    <submittedName>
        <fullName evidence="2">Uncharacterized protein</fullName>
    </submittedName>
</protein>
<keyword evidence="3" id="KW-1185">Reference proteome</keyword>
<dbReference type="Proteomes" id="UP000063229">
    <property type="component" value="Chromosome"/>
</dbReference>
<evidence type="ECO:0000313" key="3">
    <source>
        <dbReference type="Proteomes" id="UP000063229"/>
    </source>
</evidence>
<evidence type="ECO:0000256" key="1">
    <source>
        <dbReference type="SAM" id="SignalP"/>
    </source>
</evidence>
<name>A0A0X1T4D7_PSEAA</name>